<name>A0A8X8BNV1_POLSE</name>
<feature type="non-terminal residue" evidence="3">
    <location>
        <position position="409"/>
    </location>
</feature>
<dbReference type="Gene3D" id="3.40.50.300">
    <property type="entry name" value="P-loop containing nucleotide triphosphate hydrolases"/>
    <property type="match status" value="1"/>
</dbReference>
<dbReference type="InterPro" id="IPR027417">
    <property type="entry name" value="P-loop_NTPase"/>
</dbReference>
<dbReference type="PANTHER" id="PTHR46406">
    <property type="entry name" value="NITRIC OXIDE-ASSOCIATED PROTEIN 1"/>
    <property type="match status" value="1"/>
</dbReference>
<dbReference type="PANTHER" id="PTHR46406:SF1">
    <property type="entry name" value="NITRIC OXIDE-ASSOCIATED PROTEIN 1"/>
    <property type="match status" value="1"/>
</dbReference>
<dbReference type="SUPFAM" id="SSF52540">
    <property type="entry name" value="P-loop containing nucleoside triphosphate hydrolases"/>
    <property type="match status" value="1"/>
</dbReference>
<evidence type="ECO:0000256" key="1">
    <source>
        <dbReference type="SAM" id="MobiDB-lite"/>
    </source>
</evidence>
<dbReference type="Proteomes" id="UP000886611">
    <property type="component" value="Unassembled WGS sequence"/>
</dbReference>
<dbReference type="Pfam" id="PF01926">
    <property type="entry name" value="MMR_HSR1"/>
    <property type="match status" value="1"/>
</dbReference>
<organism evidence="3 4">
    <name type="scientific">Polypterus senegalus</name>
    <name type="common">Senegal bichir</name>
    <dbReference type="NCBI Taxonomy" id="55291"/>
    <lineage>
        <taxon>Eukaryota</taxon>
        <taxon>Metazoa</taxon>
        <taxon>Chordata</taxon>
        <taxon>Craniata</taxon>
        <taxon>Vertebrata</taxon>
        <taxon>Euteleostomi</taxon>
        <taxon>Actinopterygii</taxon>
        <taxon>Polypteriformes</taxon>
        <taxon>Polypteridae</taxon>
        <taxon>Polypterus</taxon>
    </lineage>
</organism>
<reference evidence="3 4" key="1">
    <citation type="journal article" date="2021" name="Cell">
        <title>Tracing the genetic footprints of vertebrate landing in non-teleost ray-finned fishes.</title>
        <authorList>
            <person name="Bi X."/>
            <person name="Wang K."/>
            <person name="Yang L."/>
            <person name="Pan H."/>
            <person name="Jiang H."/>
            <person name="Wei Q."/>
            <person name="Fang M."/>
            <person name="Yu H."/>
            <person name="Zhu C."/>
            <person name="Cai Y."/>
            <person name="He Y."/>
            <person name="Gan X."/>
            <person name="Zeng H."/>
            <person name="Yu D."/>
            <person name="Zhu Y."/>
            <person name="Jiang H."/>
            <person name="Qiu Q."/>
            <person name="Yang H."/>
            <person name="Zhang Y.E."/>
            <person name="Wang W."/>
            <person name="Zhu M."/>
            <person name="He S."/>
            <person name="Zhang G."/>
        </authorList>
    </citation>
    <scope>NUCLEOTIDE SEQUENCE [LARGE SCALE GENOMIC DNA]</scope>
    <source>
        <strain evidence="3">Bchr_013</strain>
    </source>
</reference>
<dbReference type="EMBL" id="JAATIS010004656">
    <property type="protein sequence ID" value="KAG2461202.1"/>
    <property type="molecule type" value="Genomic_DNA"/>
</dbReference>
<accession>A0A8X8BNV1</accession>
<evidence type="ECO:0000313" key="4">
    <source>
        <dbReference type="Proteomes" id="UP000886611"/>
    </source>
</evidence>
<dbReference type="AlphaFoldDB" id="A0A8X8BNV1"/>
<feature type="non-terminal residue" evidence="3">
    <location>
        <position position="1"/>
    </location>
</feature>
<proteinExistence type="predicted"/>
<dbReference type="InterPro" id="IPR052807">
    <property type="entry name" value="Mito_transl_resp_regulator"/>
</dbReference>
<dbReference type="GO" id="GO:0005525">
    <property type="term" value="F:GTP binding"/>
    <property type="evidence" value="ECO:0007669"/>
    <property type="project" value="InterPro"/>
</dbReference>
<feature type="region of interest" description="Disordered" evidence="1">
    <location>
        <begin position="97"/>
        <end position="138"/>
    </location>
</feature>
<keyword evidence="4" id="KW-1185">Reference proteome</keyword>
<dbReference type="CDD" id="cd01855">
    <property type="entry name" value="YqeH"/>
    <property type="match status" value="1"/>
</dbReference>
<evidence type="ECO:0000313" key="3">
    <source>
        <dbReference type="EMBL" id="KAG2461202.1"/>
    </source>
</evidence>
<feature type="compositionally biased region" description="Basic and acidic residues" evidence="1">
    <location>
        <begin position="116"/>
        <end position="127"/>
    </location>
</feature>
<feature type="domain" description="G" evidence="2">
    <location>
        <begin position="353"/>
        <end position="384"/>
    </location>
</feature>
<sequence length="409" mass="44128">MLTGCFRVQRLLLRGVGGSPRFLYSGLVTPAAAPLPSQPPPSRVSPCAYLHDGPANRGRRVLASVDPGVEEHFVFLEFAAPVEDGRRQGWQAVAKVEPSGEELRLPGAHHARSRRVATDESRRRGAHEAQTGTGSDADFVDVKFQLPAKKSPRKQTKGKREHEACGGVGADESVPVSDRRCSGCGAVLHCTDPGIPGHLPREKYARLLSEDTLDRAVCQRCHLLVHHNRALQAEVSADDFRRIAATIRPRPALVLHIVDLLDLPGSIVPDLTDLVGRNKHIFVLGNKVDLLPGDATGYLKRLRRQLERYCAECGLSADAGLKGVHLISAKTGYGVEPLISSIQSSWKYRGDAYLLGFTNAGKSTLFNALLESDYCKSKASDVIGRATISPWPGEGAAGCREGHGAGEPT</sequence>
<evidence type="ECO:0000259" key="2">
    <source>
        <dbReference type="Pfam" id="PF01926"/>
    </source>
</evidence>
<dbReference type="InterPro" id="IPR006073">
    <property type="entry name" value="GTP-bd"/>
</dbReference>
<comment type="caution">
    <text evidence="3">The sequence shown here is derived from an EMBL/GenBank/DDBJ whole genome shotgun (WGS) entry which is preliminary data.</text>
</comment>
<gene>
    <name evidence="3" type="primary">Noa1_1</name>
    <name evidence="3" type="ORF">GTO96_0016007</name>
</gene>
<protein>
    <submittedName>
        <fullName evidence="3">NOA1 protein</fullName>
    </submittedName>
</protein>